<name>A0A9P9HWC0_FUSRE</name>
<dbReference type="AlphaFoldDB" id="A0A9P9HWC0"/>
<reference evidence="2" key="1">
    <citation type="journal article" date="2021" name="Nat. Commun.">
        <title>Genetic determinants of endophytism in the Arabidopsis root mycobiome.</title>
        <authorList>
            <person name="Mesny F."/>
            <person name="Miyauchi S."/>
            <person name="Thiergart T."/>
            <person name="Pickel B."/>
            <person name="Atanasova L."/>
            <person name="Karlsson M."/>
            <person name="Huettel B."/>
            <person name="Barry K.W."/>
            <person name="Haridas S."/>
            <person name="Chen C."/>
            <person name="Bauer D."/>
            <person name="Andreopoulos W."/>
            <person name="Pangilinan J."/>
            <person name="LaButti K."/>
            <person name="Riley R."/>
            <person name="Lipzen A."/>
            <person name="Clum A."/>
            <person name="Drula E."/>
            <person name="Henrissat B."/>
            <person name="Kohler A."/>
            <person name="Grigoriev I.V."/>
            <person name="Martin F.M."/>
            <person name="Hacquard S."/>
        </authorList>
    </citation>
    <scope>NUCLEOTIDE SEQUENCE</scope>
    <source>
        <strain evidence="2">MPI-CAGE-AT-0023</strain>
    </source>
</reference>
<dbReference type="GeneID" id="70226557"/>
<dbReference type="InterPro" id="IPR045518">
    <property type="entry name" value="2EXR"/>
</dbReference>
<proteinExistence type="predicted"/>
<sequence>MASLSLSATSTTTDFSSLPTELRLKIWSRASEPRIVLYGDLVQKSRSYPLPTVTQLNAEARDETRLGYEPIGNGSYFDFSRDILLCDHKISDQVTDEYLDGLAPRIRRLVFWDCFPDDGRVEGPYHYSVYLSACYRQPDFGKIEFDRFWFPNVDDLWIVKVGEIDPAWMVQVNPKLPYKMRLQQLAKQFRYWVDENIIEMAPLDLSEPESQAVLNEGRCGKEDCHELNKQRSIMMSKVAFLDGRYKAPDDGQKWIRIVAWQAGEEKAVYENRMRWVVVERILTFDLQRDGWSESGLEAQGYAILNDKNSTFGTTNLCVKFKNGTDIGKNNLTLPEGK</sequence>
<gene>
    <name evidence="2" type="ORF">BKA55DRAFT_606759</name>
</gene>
<evidence type="ECO:0000313" key="3">
    <source>
        <dbReference type="Proteomes" id="UP000720189"/>
    </source>
</evidence>
<dbReference type="Proteomes" id="UP000720189">
    <property type="component" value="Unassembled WGS sequence"/>
</dbReference>
<comment type="caution">
    <text evidence="2">The sequence shown here is derived from an EMBL/GenBank/DDBJ whole genome shotgun (WGS) entry which is preliminary data.</text>
</comment>
<dbReference type="OrthoDB" id="3473305at2759"/>
<accession>A0A9P9HWC0</accession>
<protein>
    <recommendedName>
        <fullName evidence="1">2EXR domain-containing protein</fullName>
    </recommendedName>
</protein>
<evidence type="ECO:0000313" key="2">
    <source>
        <dbReference type="EMBL" id="KAH7265024.1"/>
    </source>
</evidence>
<dbReference type="EMBL" id="JAGMUX010000003">
    <property type="protein sequence ID" value="KAH7265024.1"/>
    <property type="molecule type" value="Genomic_DNA"/>
</dbReference>
<keyword evidence="3" id="KW-1185">Reference proteome</keyword>
<organism evidence="2 3">
    <name type="scientific">Fusarium redolens</name>
    <dbReference type="NCBI Taxonomy" id="48865"/>
    <lineage>
        <taxon>Eukaryota</taxon>
        <taxon>Fungi</taxon>
        <taxon>Dikarya</taxon>
        <taxon>Ascomycota</taxon>
        <taxon>Pezizomycotina</taxon>
        <taxon>Sordariomycetes</taxon>
        <taxon>Hypocreomycetidae</taxon>
        <taxon>Hypocreales</taxon>
        <taxon>Nectriaceae</taxon>
        <taxon>Fusarium</taxon>
        <taxon>Fusarium redolens species complex</taxon>
    </lineage>
</organism>
<dbReference type="Pfam" id="PF20150">
    <property type="entry name" value="2EXR"/>
    <property type="match status" value="1"/>
</dbReference>
<feature type="domain" description="2EXR" evidence="1">
    <location>
        <begin position="14"/>
        <end position="84"/>
    </location>
</feature>
<dbReference type="RefSeq" id="XP_046053759.1">
    <property type="nucleotide sequence ID" value="XM_046196603.1"/>
</dbReference>
<evidence type="ECO:0000259" key="1">
    <source>
        <dbReference type="Pfam" id="PF20150"/>
    </source>
</evidence>